<evidence type="ECO:0000313" key="3">
    <source>
        <dbReference type="Proteomes" id="UP000010953"/>
    </source>
</evidence>
<dbReference type="OrthoDB" id="838812at2"/>
<proteinExistence type="predicted"/>
<protein>
    <recommendedName>
        <fullName evidence="4">DUF4843 domain-containing protein</fullName>
    </recommendedName>
</protein>
<sequence>MKNSLIFAMLLAFTFLSCSETDEAPETTTFPEDVMFAKVKIDGQDYEYSYKLLENYLTVDEGRPRFGLLVPTRGQNFVINQYGSLVIEIMYDCNASPGKNACIQIRIDGQNPTGKSTDPFVAGIIPGSTPRAFFRIRKSNVDVPPPFELTFVNYSPLKRTIEGTFKGQAELTDASQPVVRIIDVEGSFRGGTILD</sequence>
<organism evidence="2 3">
    <name type="scientific">Mariniradius saccharolyticus AK6</name>
    <dbReference type="NCBI Taxonomy" id="1239962"/>
    <lineage>
        <taxon>Bacteria</taxon>
        <taxon>Pseudomonadati</taxon>
        <taxon>Bacteroidota</taxon>
        <taxon>Cytophagia</taxon>
        <taxon>Cytophagales</taxon>
        <taxon>Cyclobacteriaceae</taxon>
        <taxon>Mariniradius</taxon>
    </lineage>
</organism>
<gene>
    <name evidence="2" type="ORF">C943_03428</name>
</gene>
<evidence type="ECO:0008006" key="4">
    <source>
        <dbReference type="Google" id="ProtNLM"/>
    </source>
</evidence>
<keyword evidence="3" id="KW-1185">Reference proteome</keyword>
<dbReference type="EMBL" id="AMZY02000005">
    <property type="protein sequence ID" value="EMS34741.1"/>
    <property type="molecule type" value="Genomic_DNA"/>
</dbReference>
<name>M7YC42_9BACT</name>
<dbReference type="InParanoid" id="M7YC42"/>
<evidence type="ECO:0000313" key="2">
    <source>
        <dbReference type="EMBL" id="EMS34741.1"/>
    </source>
</evidence>
<reference evidence="2" key="1">
    <citation type="submission" date="2013-01" db="EMBL/GenBank/DDBJ databases">
        <title>Genome assembly of Mariniradius saccharolyticus AK6.</title>
        <authorList>
            <person name="Vaidya B."/>
            <person name="Khatri I."/>
            <person name="Tanuku N.R.S."/>
            <person name="Subramanian S."/>
            <person name="Pinnaka A."/>
        </authorList>
    </citation>
    <scope>NUCLEOTIDE SEQUENCE [LARGE SCALE GENOMIC DNA]</scope>
    <source>
        <strain evidence="2">AK6</strain>
    </source>
</reference>
<comment type="caution">
    <text evidence="2">The sequence shown here is derived from an EMBL/GenBank/DDBJ whole genome shotgun (WGS) entry which is preliminary data.</text>
</comment>
<dbReference type="Proteomes" id="UP000010953">
    <property type="component" value="Unassembled WGS sequence"/>
</dbReference>
<dbReference type="AlphaFoldDB" id="M7YC42"/>
<dbReference type="RefSeq" id="WP_008624393.1">
    <property type="nucleotide sequence ID" value="NZ_AMZY02000005.1"/>
</dbReference>
<feature type="signal peptide" evidence="1">
    <location>
        <begin position="1"/>
        <end position="24"/>
    </location>
</feature>
<feature type="chain" id="PRO_5004088615" description="DUF4843 domain-containing protein" evidence="1">
    <location>
        <begin position="25"/>
        <end position="195"/>
    </location>
</feature>
<accession>M7YC42</accession>
<keyword evidence="1" id="KW-0732">Signal</keyword>
<evidence type="ECO:0000256" key="1">
    <source>
        <dbReference type="SAM" id="SignalP"/>
    </source>
</evidence>
<dbReference type="PROSITE" id="PS51257">
    <property type="entry name" value="PROKAR_LIPOPROTEIN"/>
    <property type="match status" value="1"/>
</dbReference>